<name>A0A2Z6QVS6_9GLOM</name>
<dbReference type="CDD" id="cd07061">
    <property type="entry name" value="HP_HAP_like"/>
    <property type="match status" value="1"/>
</dbReference>
<dbReference type="Proteomes" id="UP000247702">
    <property type="component" value="Unassembled WGS sequence"/>
</dbReference>
<sequence length="419" mass="48962">MPPLFPSYDDEKIRFYYPDHLRLKLVQVIHRHGERTPVKPYLEHVIPSLWNLCHETKELQSNILLFQEDKDNQDNFKGYEQFTYRRIDTYSSPSPGTCAFGQLTDIGRKSMSELGAHFRTLYVDKLKFLDEKLSNDKLLFLRSTDHARTFESLQQLVIGGLYPSKFRSNSYVLNIHTRDLNKETLHQNSKCKRLMKLIKQFEEASKLRYESDLKYLTTQLKPIVKEVKLDSEPSLNQIFDTVTAAKANKIPIPKEFTEEIIDKIDEISTGEWFNGFYETLEMRRLAMGPFLADLRDIILSKVNNMPETEDLKFAIYSGHDSTMAPLIATFSAFDHRWPKFNSHLTLELFESKEEKSLFSSAQDKHYVRVKYNDKILELPACQNDDKHHPNDKSLCTLRAFLTLVDSHIPKDYIQECSDV</sequence>
<dbReference type="SUPFAM" id="SSF53254">
    <property type="entry name" value="Phosphoglycerate mutase-like"/>
    <property type="match status" value="1"/>
</dbReference>
<dbReference type="AlphaFoldDB" id="A0A2Z6QVS6"/>
<evidence type="ECO:0000256" key="1">
    <source>
        <dbReference type="ARBA" id="ARBA00005375"/>
    </source>
</evidence>
<dbReference type="PANTHER" id="PTHR11567">
    <property type="entry name" value="ACID PHOSPHATASE-RELATED"/>
    <property type="match status" value="1"/>
</dbReference>
<dbReference type="InterPro" id="IPR050645">
    <property type="entry name" value="Histidine_acid_phosphatase"/>
</dbReference>
<comment type="similarity">
    <text evidence="1">Belongs to the histidine acid phosphatase family.</text>
</comment>
<comment type="caution">
    <text evidence="3">The sequence shown here is derived from an EMBL/GenBank/DDBJ whole genome shotgun (WGS) entry which is preliminary data.</text>
</comment>
<reference evidence="4" key="2">
    <citation type="submission" date="2019-10" db="EMBL/GenBank/DDBJ databases">
        <title>Conservation and host-specific expression of non-tandemly repeated heterogenous ribosome RNA gene in arbuscular mycorrhizal fungi.</title>
        <authorList>
            <person name="Maeda T."/>
            <person name="Kobayashi Y."/>
            <person name="Nakagawa T."/>
            <person name="Ezawa T."/>
            <person name="Yamaguchi K."/>
            <person name="Bino T."/>
            <person name="Nishimoto Y."/>
            <person name="Shigenobu S."/>
            <person name="Kawaguchi M."/>
        </authorList>
    </citation>
    <scope>NUCLEOTIDE SEQUENCE</scope>
    <source>
        <strain evidence="4">HR1</strain>
    </source>
</reference>
<dbReference type="PROSITE" id="PS00778">
    <property type="entry name" value="HIS_ACID_PHOSPHAT_2"/>
    <property type="match status" value="1"/>
</dbReference>
<dbReference type="PANTHER" id="PTHR11567:SF110">
    <property type="entry name" value="2-PHOSPHOXYLOSE PHOSPHATASE 1"/>
    <property type="match status" value="1"/>
</dbReference>
<organism evidence="3 5">
    <name type="scientific">Rhizophagus clarus</name>
    <dbReference type="NCBI Taxonomy" id="94130"/>
    <lineage>
        <taxon>Eukaryota</taxon>
        <taxon>Fungi</taxon>
        <taxon>Fungi incertae sedis</taxon>
        <taxon>Mucoromycota</taxon>
        <taxon>Glomeromycotina</taxon>
        <taxon>Glomeromycetes</taxon>
        <taxon>Glomerales</taxon>
        <taxon>Glomeraceae</taxon>
        <taxon>Rhizophagus</taxon>
    </lineage>
</organism>
<dbReference type="OrthoDB" id="10257284at2759"/>
<dbReference type="PROSITE" id="PS00616">
    <property type="entry name" value="HIS_ACID_PHOSPHAT_1"/>
    <property type="match status" value="1"/>
</dbReference>
<evidence type="ECO:0000313" key="5">
    <source>
        <dbReference type="Proteomes" id="UP000247702"/>
    </source>
</evidence>
<accession>A0A2Z6QVS6</accession>
<dbReference type="GO" id="GO:0016791">
    <property type="term" value="F:phosphatase activity"/>
    <property type="evidence" value="ECO:0007669"/>
    <property type="project" value="TreeGrafter"/>
</dbReference>
<keyword evidence="5" id="KW-1185">Reference proteome</keyword>
<reference evidence="3 5" key="1">
    <citation type="submission" date="2017-11" db="EMBL/GenBank/DDBJ databases">
        <title>The genome of Rhizophagus clarus HR1 reveals common genetic basis of auxotrophy among arbuscular mycorrhizal fungi.</title>
        <authorList>
            <person name="Kobayashi Y."/>
        </authorList>
    </citation>
    <scope>NUCLEOTIDE SEQUENCE [LARGE SCALE GENOMIC DNA]</scope>
    <source>
        <strain evidence="3 5">HR1</strain>
    </source>
</reference>
<dbReference type="EMBL" id="BLAL01000334">
    <property type="protein sequence ID" value="GET03925.1"/>
    <property type="molecule type" value="Genomic_DNA"/>
</dbReference>
<dbReference type="InterPro" id="IPR000560">
    <property type="entry name" value="His_Pase_clade-2"/>
</dbReference>
<evidence type="ECO:0000313" key="4">
    <source>
        <dbReference type="EMBL" id="GET03925.1"/>
    </source>
</evidence>
<dbReference type="Gene3D" id="3.40.50.1240">
    <property type="entry name" value="Phosphoglycerate mutase-like"/>
    <property type="match status" value="1"/>
</dbReference>
<gene>
    <name evidence="4" type="ORF">RCL2_003023000</name>
    <name evidence="3" type="ORF">RclHR1_10930001</name>
</gene>
<protein>
    <submittedName>
        <fullName evidence="4">Phosphoglycerate mutase-like protein</fullName>
    </submittedName>
</protein>
<dbReference type="Proteomes" id="UP000615446">
    <property type="component" value="Unassembled WGS sequence"/>
</dbReference>
<dbReference type="InterPro" id="IPR033379">
    <property type="entry name" value="Acid_Pase_AS"/>
</dbReference>
<dbReference type="EMBL" id="BEXD01000106">
    <property type="protein sequence ID" value="GBB84316.1"/>
    <property type="molecule type" value="Genomic_DNA"/>
</dbReference>
<evidence type="ECO:0000256" key="2">
    <source>
        <dbReference type="ARBA" id="ARBA00022801"/>
    </source>
</evidence>
<evidence type="ECO:0000313" key="3">
    <source>
        <dbReference type="EMBL" id="GBB84316.1"/>
    </source>
</evidence>
<keyword evidence="2" id="KW-0378">Hydrolase</keyword>
<dbReference type="Pfam" id="PF00328">
    <property type="entry name" value="His_Phos_2"/>
    <property type="match status" value="1"/>
</dbReference>
<proteinExistence type="inferred from homology"/>
<dbReference type="STRING" id="94130.A0A2Z6QVS6"/>
<dbReference type="InterPro" id="IPR029033">
    <property type="entry name" value="His_PPase_superfam"/>
</dbReference>